<organism evidence="3 4">
    <name type="scientific">Leucobacter luti</name>
    <dbReference type="NCBI Taxonomy" id="340320"/>
    <lineage>
        <taxon>Bacteria</taxon>
        <taxon>Bacillati</taxon>
        <taxon>Actinomycetota</taxon>
        <taxon>Actinomycetes</taxon>
        <taxon>Micrococcales</taxon>
        <taxon>Microbacteriaceae</taxon>
        <taxon>Leucobacter</taxon>
    </lineage>
</organism>
<protein>
    <submittedName>
        <fullName evidence="3">Ig-like domain-containing protein</fullName>
    </submittedName>
</protein>
<dbReference type="Gene3D" id="2.60.40.10">
    <property type="entry name" value="Immunoglobulins"/>
    <property type="match status" value="2"/>
</dbReference>
<evidence type="ECO:0000313" key="4">
    <source>
        <dbReference type="Proteomes" id="UP000295601"/>
    </source>
</evidence>
<evidence type="ECO:0000256" key="1">
    <source>
        <dbReference type="SAM" id="MobiDB-lite"/>
    </source>
</evidence>
<evidence type="ECO:0000256" key="2">
    <source>
        <dbReference type="SAM" id="Phobius"/>
    </source>
</evidence>
<sequence>MLTGLWGVAGTPAFAAPSTGAMPLVQAQQLGAPAPVNSTTRLNPILIPKAYGAPFLFSVTVELDAASNLSGQVAELWLNGENVGQTPLIYIGSGRFSGILATSQVPNAGEYSAVARFPGFEATTPTTAGALPSESSPYRFTVAPLASTTAVTAAPTAEHAFATVDVAASVFVPGYTPTGSASLMLDDTEIATAALEAATDPSAGSRVDFVGVRLPAHGETLWVRYQGSADGNMAPSDSVRTPIHIDPLDTSVDVRLDPSQIRADDTTDLHITVTNETLGSSQDPVGSVEVLIDGAVAVTMAQAQDVDPESGNGVSRYSVPLGGSELGLGTHDVTVQFLPEPGFTESSSEPVSLTVQGIPTWITSDVAVVAGTPAHPARVLVRASVDPAAGPASAAKGALRAAPEEVTASSGSAAAGYVQAFVAGEPLGDPVWLAEGAADVELRGLAEGRHDVEIRFTPTEDPNALKSSMSITAEITADAAPKPGPKPEPKPGPAPDPGPEQPGQPAQPSLAQTGAPGGHPWFALGAASVLLAASVLFAGSRRLSRHPRA</sequence>
<comment type="caution">
    <text evidence="3">The sequence shown here is derived from an EMBL/GenBank/DDBJ whole genome shotgun (WGS) entry which is preliminary data.</text>
</comment>
<dbReference type="Proteomes" id="UP000295601">
    <property type="component" value="Unassembled WGS sequence"/>
</dbReference>
<keyword evidence="4" id="KW-1185">Reference proteome</keyword>
<keyword evidence="2" id="KW-0472">Membrane</keyword>
<dbReference type="GO" id="GO:0005975">
    <property type="term" value="P:carbohydrate metabolic process"/>
    <property type="evidence" value="ECO:0007669"/>
    <property type="project" value="UniProtKB-ARBA"/>
</dbReference>
<accession>A0A4R6S6D2</accession>
<dbReference type="AlphaFoldDB" id="A0A4R6S6D2"/>
<evidence type="ECO:0000313" key="3">
    <source>
        <dbReference type="EMBL" id="TDP95330.1"/>
    </source>
</evidence>
<keyword evidence="2" id="KW-1133">Transmembrane helix</keyword>
<feature type="compositionally biased region" description="Pro residues" evidence="1">
    <location>
        <begin position="482"/>
        <end position="502"/>
    </location>
</feature>
<feature type="region of interest" description="Disordered" evidence="1">
    <location>
        <begin position="477"/>
        <end position="518"/>
    </location>
</feature>
<dbReference type="EMBL" id="SNYA01000001">
    <property type="protein sequence ID" value="TDP95330.1"/>
    <property type="molecule type" value="Genomic_DNA"/>
</dbReference>
<proteinExistence type="predicted"/>
<gene>
    <name evidence="3" type="ORF">EDF62_0005</name>
</gene>
<dbReference type="InterPro" id="IPR013783">
    <property type="entry name" value="Ig-like_fold"/>
</dbReference>
<name>A0A4R6S6D2_9MICO</name>
<keyword evidence="2" id="KW-0812">Transmembrane</keyword>
<feature type="transmembrane region" description="Helical" evidence="2">
    <location>
        <begin position="521"/>
        <end position="539"/>
    </location>
</feature>
<reference evidence="3 4" key="1">
    <citation type="submission" date="2019-03" db="EMBL/GenBank/DDBJ databases">
        <title>Genomic analyses of the natural microbiome of Caenorhabditis elegans.</title>
        <authorList>
            <person name="Samuel B."/>
        </authorList>
    </citation>
    <scope>NUCLEOTIDE SEQUENCE [LARGE SCALE GENOMIC DNA]</scope>
    <source>
        <strain evidence="3 4">JUb18</strain>
    </source>
</reference>